<dbReference type="Gene3D" id="3.30.70.1990">
    <property type="match status" value="1"/>
</dbReference>
<evidence type="ECO:0000313" key="3">
    <source>
        <dbReference type="Proteomes" id="UP001230908"/>
    </source>
</evidence>
<accession>A0ABU0ZT63</accession>
<sequence length="477" mass="50639">MGVTRKDALRILGGTGVAAAAAALAPGSAASASPAHPASASGEGAGGGAIRRDVCVIGGGSSGTYAAVRLRDLGHSVAVVERAGRLGGHTETYHDPATGGSTDVGVLIYHDMPLVRDYFGRFDVPLVRYTGQGGTANHYVDFRTGLVVPGYTPPAPAALPAYVALLQRYPYLDQGFELPDPVPAELLLPFGEFAVRHGLESIVQLLFGYGQGLGDILRIPAIYVLKNVSLSVINSVLTGSLLITERRDNSELYEKATAFLGPDVLLGATVRSVHRGPHGVQVLVTTADGPRVILCRRLVVTAPPLLSTFDGFDLDATERAIFGRFRHHHYWTAVARLSGMPAGVSLVNVGADTPYNLAPLPGFYGLTVTGVPDLWGVKYGSDGQIADATVRAAIVAGIERLRTAGSYPVELDGLEFFKAHNPFELVVRPGDIAGGFYRRLYGLQGRNNTFYTGAAFHTHDSSLLWRFTEELLPRIAA</sequence>
<dbReference type="Gene3D" id="1.10.405.20">
    <property type="match status" value="1"/>
</dbReference>
<comment type="caution">
    <text evidence="2">The sequence shown here is derived from an EMBL/GenBank/DDBJ whole genome shotgun (WGS) entry which is preliminary data.</text>
</comment>
<dbReference type="SUPFAM" id="SSF51905">
    <property type="entry name" value="FAD/NAD(P)-binding domain"/>
    <property type="match status" value="1"/>
</dbReference>
<dbReference type="InterPro" id="IPR006311">
    <property type="entry name" value="TAT_signal"/>
</dbReference>
<proteinExistence type="predicted"/>
<name>A0ABU0ZT63_9ACTN</name>
<feature type="domain" description="Amine oxidase" evidence="1">
    <location>
        <begin position="63"/>
        <end position="304"/>
    </location>
</feature>
<protein>
    <submittedName>
        <fullName evidence="2">FAD-dependent oxidoreductase</fullName>
    </submittedName>
</protein>
<dbReference type="Proteomes" id="UP001230908">
    <property type="component" value="Unassembled WGS sequence"/>
</dbReference>
<reference evidence="2 3" key="1">
    <citation type="submission" date="2023-08" db="EMBL/GenBank/DDBJ databases">
        <title>Phytohabitans sansha sp. nov., isolated from marine sediment.</title>
        <authorList>
            <person name="Zhao Y."/>
            <person name="Yi K."/>
        </authorList>
    </citation>
    <scope>NUCLEOTIDE SEQUENCE [LARGE SCALE GENOMIC DNA]</scope>
    <source>
        <strain evidence="2 3">ZYX-F-186</strain>
    </source>
</reference>
<dbReference type="InterPro" id="IPR036188">
    <property type="entry name" value="FAD/NAD-bd_sf"/>
</dbReference>
<dbReference type="Gene3D" id="3.50.50.60">
    <property type="entry name" value="FAD/NAD(P)-binding domain"/>
    <property type="match status" value="1"/>
</dbReference>
<organism evidence="2 3">
    <name type="scientific">Phytohabitans maris</name>
    <dbReference type="NCBI Taxonomy" id="3071409"/>
    <lineage>
        <taxon>Bacteria</taxon>
        <taxon>Bacillati</taxon>
        <taxon>Actinomycetota</taxon>
        <taxon>Actinomycetes</taxon>
        <taxon>Micromonosporales</taxon>
        <taxon>Micromonosporaceae</taxon>
    </lineage>
</organism>
<evidence type="ECO:0000313" key="2">
    <source>
        <dbReference type="EMBL" id="MDQ7910229.1"/>
    </source>
</evidence>
<dbReference type="Pfam" id="PF01593">
    <property type="entry name" value="Amino_oxidase"/>
    <property type="match status" value="1"/>
</dbReference>
<evidence type="ECO:0000259" key="1">
    <source>
        <dbReference type="Pfam" id="PF01593"/>
    </source>
</evidence>
<dbReference type="PROSITE" id="PS51318">
    <property type="entry name" value="TAT"/>
    <property type="match status" value="1"/>
</dbReference>
<keyword evidence="3" id="KW-1185">Reference proteome</keyword>
<dbReference type="RefSeq" id="WP_308717479.1">
    <property type="nucleotide sequence ID" value="NZ_JAVHUY010000053.1"/>
</dbReference>
<dbReference type="EMBL" id="JAVHUY010000053">
    <property type="protein sequence ID" value="MDQ7910229.1"/>
    <property type="molecule type" value="Genomic_DNA"/>
</dbReference>
<gene>
    <name evidence="2" type="ORF">RB614_37625</name>
</gene>
<dbReference type="InterPro" id="IPR002937">
    <property type="entry name" value="Amino_oxidase"/>
</dbReference>